<sequence>MNKSEEITINTLNFEDDGQIPNNPYLPVLAYQNLFSATDDLRHILSANQWGNTWEGGVFSYHHYHSNSHEVLLVINGNAQLILGGKNGATININEGDALILPAGTGHKLLSQSNDFTVMGAYPNSQSYDICVGKASERPQNLYNIENVPVPNTDPIFGSQGLLKKYWT</sequence>
<accession>A0A418III0</accession>
<dbReference type="PANTHER" id="PTHR36448:SF2">
    <property type="entry name" value="CUPIN TYPE-1 DOMAIN-CONTAINING PROTEIN"/>
    <property type="match status" value="1"/>
</dbReference>
<gene>
    <name evidence="2" type="ORF">BU112_01690</name>
</gene>
<dbReference type="Gene3D" id="2.60.120.10">
    <property type="entry name" value="Jelly Rolls"/>
    <property type="match status" value="1"/>
</dbReference>
<dbReference type="EMBL" id="QXUF01000007">
    <property type="protein sequence ID" value="RIN02693.1"/>
    <property type="molecule type" value="Genomic_DNA"/>
</dbReference>
<dbReference type="Proteomes" id="UP000286317">
    <property type="component" value="Unassembled WGS sequence"/>
</dbReference>
<dbReference type="OrthoDB" id="9791759at2"/>
<reference evidence="2 3" key="1">
    <citation type="journal article" date="2016" name="Front. Microbiol.">
        <title>Comprehensive Phylogenetic Analysis of Bovine Non-aureus Staphylococci Species Based on Whole-Genome Sequencing.</title>
        <authorList>
            <person name="Naushad S."/>
            <person name="Barkema H.W."/>
            <person name="Luby C."/>
            <person name="Condas L.A."/>
            <person name="Nobrega D.B."/>
            <person name="Carson D.A."/>
            <person name="De Buck J."/>
        </authorList>
    </citation>
    <scope>NUCLEOTIDE SEQUENCE [LARGE SCALE GENOMIC DNA]</scope>
    <source>
        <strain evidence="2 3">SNUC 4554</strain>
    </source>
</reference>
<evidence type="ECO:0000313" key="3">
    <source>
        <dbReference type="Proteomes" id="UP000286317"/>
    </source>
</evidence>
<dbReference type="InterPro" id="IPR047121">
    <property type="entry name" value="YjiB-like"/>
</dbReference>
<comment type="caution">
    <text evidence="2">The sequence shown here is derived from an EMBL/GenBank/DDBJ whole genome shotgun (WGS) entry which is preliminary data.</text>
</comment>
<dbReference type="InterPro" id="IPR011051">
    <property type="entry name" value="RmlC_Cupin_sf"/>
</dbReference>
<feature type="domain" description="Cupin type-2" evidence="1">
    <location>
        <begin position="56"/>
        <end position="114"/>
    </location>
</feature>
<evidence type="ECO:0000259" key="1">
    <source>
        <dbReference type="Pfam" id="PF07883"/>
    </source>
</evidence>
<dbReference type="InterPro" id="IPR014500">
    <property type="entry name" value="UCP019307_cupin"/>
</dbReference>
<dbReference type="InterPro" id="IPR014710">
    <property type="entry name" value="RmlC-like_jellyroll"/>
</dbReference>
<dbReference type="InterPro" id="IPR013096">
    <property type="entry name" value="Cupin_2"/>
</dbReference>
<dbReference type="Pfam" id="PF07883">
    <property type="entry name" value="Cupin_2"/>
    <property type="match status" value="1"/>
</dbReference>
<proteinExistence type="predicted"/>
<protein>
    <submittedName>
        <fullName evidence="2">Cupin domain-containing protein</fullName>
    </submittedName>
</protein>
<dbReference type="AlphaFoldDB" id="A0A418III0"/>
<keyword evidence="3" id="KW-1185">Reference proteome</keyword>
<dbReference type="SUPFAM" id="SSF51182">
    <property type="entry name" value="RmlC-like cupins"/>
    <property type="match status" value="1"/>
</dbReference>
<dbReference type="CDD" id="cd02219">
    <property type="entry name" value="cupin_YjlB-like"/>
    <property type="match status" value="1"/>
</dbReference>
<evidence type="ECO:0000313" key="2">
    <source>
        <dbReference type="EMBL" id="RIN02693.1"/>
    </source>
</evidence>
<dbReference type="PIRSF" id="PIRSF019307">
    <property type="entry name" value="UCP019307"/>
    <property type="match status" value="1"/>
</dbReference>
<name>A0A418III0_9STAP</name>
<dbReference type="PANTHER" id="PTHR36448">
    <property type="entry name" value="BLR7373 PROTEIN"/>
    <property type="match status" value="1"/>
</dbReference>
<dbReference type="RefSeq" id="WP_069793178.1">
    <property type="nucleotide sequence ID" value="NZ_CP068712.1"/>
</dbReference>
<organism evidence="2 3">
    <name type="scientific">Staphylococcus shinii</name>
    <dbReference type="NCBI Taxonomy" id="2912228"/>
    <lineage>
        <taxon>Bacteria</taxon>
        <taxon>Bacillati</taxon>
        <taxon>Bacillota</taxon>
        <taxon>Bacilli</taxon>
        <taxon>Bacillales</taxon>
        <taxon>Staphylococcaceae</taxon>
        <taxon>Staphylococcus</taxon>
    </lineage>
</organism>